<evidence type="ECO:0000313" key="4">
    <source>
        <dbReference type="Proteomes" id="UP000534388"/>
    </source>
</evidence>
<dbReference type="EMBL" id="JACEZT010000016">
    <property type="protein sequence ID" value="MBA5639486.1"/>
    <property type="molecule type" value="Genomic_DNA"/>
</dbReference>
<dbReference type="Proteomes" id="UP000534388">
    <property type="component" value="Unassembled WGS sequence"/>
</dbReference>
<proteinExistence type="predicted"/>
<protein>
    <submittedName>
        <fullName evidence="3">PEP-CTERM sorting domain-containing protein</fullName>
    </submittedName>
</protein>
<evidence type="ECO:0000313" key="3">
    <source>
        <dbReference type="EMBL" id="MBA5639486.1"/>
    </source>
</evidence>
<feature type="signal peptide" evidence="1">
    <location>
        <begin position="1"/>
        <end position="22"/>
    </location>
</feature>
<name>A0A7W2EVR3_9BURK</name>
<comment type="caution">
    <text evidence="3">The sequence shown here is derived from an EMBL/GenBank/DDBJ whole genome shotgun (WGS) entry which is preliminary data.</text>
</comment>
<keyword evidence="1" id="KW-0732">Signal</keyword>
<reference evidence="3 4" key="1">
    <citation type="submission" date="2020-07" db="EMBL/GenBank/DDBJ databases">
        <title>Novel species isolated from subtropical streams in China.</title>
        <authorList>
            <person name="Lu H."/>
        </authorList>
    </citation>
    <scope>NUCLEOTIDE SEQUENCE [LARGE SCALE GENOMIC DNA]</scope>
    <source>
        <strain evidence="3 4">LX20W</strain>
    </source>
</reference>
<feature type="domain" description="Ice-binding protein C-terminal" evidence="2">
    <location>
        <begin position="187"/>
        <end position="212"/>
    </location>
</feature>
<organism evidence="3 4">
    <name type="scientific">Rugamonas brunnea</name>
    <dbReference type="NCBI Taxonomy" id="2758569"/>
    <lineage>
        <taxon>Bacteria</taxon>
        <taxon>Pseudomonadati</taxon>
        <taxon>Pseudomonadota</taxon>
        <taxon>Betaproteobacteria</taxon>
        <taxon>Burkholderiales</taxon>
        <taxon>Oxalobacteraceae</taxon>
        <taxon>Telluria group</taxon>
        <taxon>Rugamonas</taxon>
    </lineage>
</organism>
<dbReference type="NCBIfam" id="TIGR02595">
    <property type="entry name" value="PEP_CTERM"/>
    <property type="match status" value="1"/>
</dbReference>
<dbReference type="AlphaFoldDB" id="A0A7W2EVR3"/>
<dbReference type="Pfam" id="PF07589">
    <property type="entry name" value="PEP-CTERM"/>
    <property type="match status" value="1"/>
</dbReference>
<accession>A0A7W2EVR3</accession>
<gene>
    <name evidence="3" type="ORF">H3H37_20700</name>
</gene>
<keyword evidence="4" id="KW-1185">Reference proteome</keyword>
<evidence type="ECO:0000259" key="2">
    <source>
        <dbReference type="Pfam" id="PF07589"/>
    </source>
</evidence>
<feature type="chain" id="PRO_5030559761" evidence="1">
    <location>
        <begin position="23"/>
        <end position="213"/>
    </location>
</feature>
<dbReference type="InterPro" id="IPR013424">
    <property type="entry name" value="Ice-binding_C"/>
</dbReference>
<evidence type="ECO:0000256" key="1">
    <source>
        <dbReference type="SAM" id="SignalP"/>
    </source>
</evidence>
<sequence>MAAVLAATQSAMAVTLPINSYAALPGTTVAAEPQLAGVVLEDQVQAFSFNNGSGIVSGTVQSRVVRSSVDGTLDFYWRVISDRSSAGDIGSFRLGNFVAPEYKANWRSDGLGNVAPDAAYRFGAPYVGYVNYIFGHTQGDPYLTPGSESYFMFLDTSATSYAKTALYDLTDPGQGHITTGYATFAPAVPEPSTYAMLLLGLAGVGMAAARRRG</sequence>